<protein>
    <submittedName>
        <fullName evidence="2">Uncharacterized protein</fullName>
    </submittedName>
</protein>
<dbReference type="AlphaFoldDB" id="A0AAN7TC74"/>
<dbReference type="EMBL" id="JAVRRJ010000001">
    <property type="protein sequence ID" value="KAK5090464.1"/>
    <property type="molecule type" value="Genomic_DNA"/>
</dbReference>
<keyword evidence="3" id="KW-1185">Reference proteome</keyword>
<name>A0AAN7TC74_9EURO</name>
<proteinExistence type="predicted"/>
<evidence type="ECO:0000313" key="3">
    <source>
        <dbReference type="Proteomes" id="UP001309876"/>
    </source>
</evidence>
<feature type="compositionally biased region" description="Basic and acidic residues" evidence="1">
    <location>
        <begin position="328"/>
        <end position="350"/>
    </location>
</feature>
<feature type="region of interest" description="Disordered" evidence="1">
    <location>
        <begin position="316"/>
        <end position="350"/>
    </location>
</feature>
<evidence type="ECO:0000256" key="1">
    <source>
        <dbReference type="SAM" id="MobiDB-lite"/>
    </source>
</evidence>
<dbReference type="Proteomes" id="UP001309876">
    <property type="component" value="Unassembled WGS sequence"/>
</dbReference>
<accession>A0AAN7TC74</accession>
<evidence type="ECO:0000313" key="2">
    <source>
        <dbReference type="EMBL" id="KAK5090464.1"/>
    </source>
</evidence>
<sequence>MALDLIRHNGHCFMQVAGLEISFLFKRAHRAEFFLGVEHICEHVRATRPLDEDGGWWLSTILAAERLLEIENKVPYSSTQSLEKWWAICFGRGLRDSDENTVEEEAELSLRYPATAAWMLPTTKIAGADFSVEVLVDMYQSRQGWIKYHLEPYESTYISYRKLIVSGLKLRSLRKWKSKLDTVEVRYCLSKNKYSNIPDTYAENSEEWLCFLHGLEMAHKQAPLALGMLDISLNELKWYKRAWDMFWHMAVMVEKGVPHEGPLMSAMIVGLREMRDRQDFLKHRIHDASKYMACLKNDPPVWLEWDIEAWDKEEADAYDSDSTIRGGEAPKKEKNEGEKWLEDLRNASIE</sequence>
<reference evidence="2 3" key="1">
    <citation type="submission" date="2023-08" db="EMBL/GenBank/DDBJ databases">
        <title>Black Yeasts Isolated from many extreme environments.</title>
        <authorList>
            <person name="Coleine C."/>
            <person name="Stajich J.E."/>
            <person name="Selbmann L."/>
        </authorList>
    </citation>
    <scope>NUCLEOTIDE SEQUENCE [LARGE SCALE GENOMIC DNA]</scope>
    <source>
        <strain evidence="2 3">CCFEE 5910</strain>
    </source>
</reference>
<comment type="caution">
    <text evidence="2">The sequence shown here is derived from an EMBL/GenBank/DDBJ whole genome shotgun (WGS) entry which is preliminary data.</text>
</comment>
<organism evidence="2 3">
    <name type="scientific">Lithohypha guttulata</name>
    <dbReference type="NCBI Taxonomy" id="1690604"/>
    <lineage>
        <taxon>Eukaryota</taxon>
        <taxon>Fungi</taxon>
        <taxon>Dikarya</taxon>
        <taxon>Ascomycota</taxon>
        <taxon>Pezizomycotina</taxon>
        <taxon>Eurotiomycetes</taxon>
        <taxon>Chaetothyriomycetidae</taxon>
        <taxon>Chaetothyriales</taxon>
        <taxon>Trichomeriaceae</taxon>
        <taxon>Lithohypha</taxon>
    </lineage>
</organism>
<gene>
    <name evidence="2" type="ORF">LTR05_000636</name>
</gene>